<dbReference type="EMBL" id="BPLR01021676">
    <property type="protein sequence ID" value="GIX92275.1"/>
    <property type="molecule type" value="Genomic_DNA"/>
</dbReference>
<protein>
    <recommendedName>
        <fullName evidence="3">LAGLIDADG homing endonuclease</fullName>
    </recommendedName>
</protein>
<proteinExistence type="predicted"/>
<dbReference type="AlphaFoldDB" id="A0AAV4P4Y5"/>
<reference evidence="1 2" key="1">
    <citation type="submission" date="2021-06" db="EMBL/GenBank/DDBJ databases">
        <title>Caerostris extrusa draft genome.</title>
        <authorList>
            <person name="Kono N."/>
            <person name="Arakawa K."/>
        </authorList>
    </citation>
    <scope>NUCLEOTIDE SEQUENCE [LARGE SCALE GENOMIC DNA]</scope>
</reference>
<comment type="caution">
    <text evidence="1">The sequence shown here is derived from an EMBL/GenBank/DDBJ whole genome shotgun (WGS) entry which is preliminary data.</text>
</comment>
<evidence type="ECO:0000313" key="1">
    <source>
        <dbReference type="EMBL" id="GIX92275.1"/>
    </source>
</evidence>
<evidence type="ECO:0000313" key="2">
    <source>
        <dbReference type="Proteomes" id="UP001054945"/>
    </source>
</evidence>
<accession>A0AAV4P4Y5</accession>
<gene>
    <name evidence="1" type="ORF">CEXT_242981</name>
</gene>
<organism evidence="1 2">
    <name type="scientific">Caerostris extrusa</name>
    <name type="common">Bark spider</name>
    <name type="synonym">Caerostris bankana</name>
    <dbReference type="NCBI Taxonomy" id="172846"/>
    <lineage>
        <taxon>Eukaryota</taxon>
        <taxon>Metazoa</taxon>
        <taxon>Ecdysozoa</taxon>
        <taxon>Arthropoda</taxon>
        <taxon>Chelicerata</taxon>
        <taxon>Arachnida</taxon>
        <taxon>Araneae</taxon>
        <taxon>Araneomorphae</taxon>
        <taxon>Entelegynae</taxon>
        <taxon>Araneoidea</taxon>
        <taxon>Araneidae</taxon>
        <taxon>Caerostris</taxon>
    </lineage>
</organism>
<dbReference type="Proteomes" id="UP001054945">
    <property type="component" value="Unassembled WGS sequence"/>
</dbReference>
<name>A0AAV4P4Y5_CAEEX</name>
<sequence>MKILEELFLEGISFKKISVIEHKTKKFIQIKFSTVLSGCMPWLRSLFNLNKKVFPAHKFIVPVLGFDKKHSWNICSVSITLLLEHLSQAYHLA</sequence>
<evidence type="ECO:0008006" key="3">
    <source>
        <dbReference type="Google" id="ProtNLM"/>
    </source>
</evidence>
<keyword evidence="2" id="KW-1185">Reference proteome</keyword>